<dbReference type="Gene3D" id="3.40.50.720">
    <property type="entry name" value="NAD(P)-binding Rossmann-like Domain"/>
    <property type="match status" value="1"/>
</dbReference>
<dbReference type="CDD" id="cd00158">
    <property type="entry name" value="RHOD"/>
    <property type="match status" value="1"/>
</dbReference>
<dbReference type="InterPro" id="IPR000594">
    <property type="entry name" value="ThiF_NAD_FAD-bd"/>
</dbReference>
<dbReference type="InterPro" id="IPR036873">
    <property type="entry name" value="Rhodanese-like_dom_sf"/>
</dbReference>
<dbReference type="GO" id="GO:0008146">
    <property type="term" value="F:sulfotransferase activity"/>
    <property type="evidence" value="ECO:0007669"/>
    <property type="project" value="TreeGrafter"/>
</dbReference>
<dbReference type="Gene3D" id="3.40.250.10">
    <property type="entry name" value="Rhodanese-like domain"/>
    <property type="match status" value="1"/>
</dbReference>
<dbReference type="SUPFAM" id="SSF69572">
    <property type="entry name" value="Activating enzymes of the ubiquitin-like proteins"/>
    <property type="match status" value="1"/>
</dbReference>
<accession>A0A395JVN8</accession>
<evidence type="ECO:0000313" key="4">
    <source>
        <dbReference type="Proteomes" id="UP000253083"/>
    </source>
</evidence>
<dbReference type="CDD" id="cd00757">
    <property type="entry name" value="ThiF_MoeB_HesA_family"/>
    <property type="match status" value="1"/>
</dbReference>
<comment type="similarity">
    <text evidence="1">Belongs to the HesA/MoeB/ThiF family.</text>
</comment>
<dbReference type="FunCoup" id="A0A395JVN8">
    <property type="interactions" value="625"/>
</dbReference>
<dbReference type="EMBL" id="QNRT01000001">
    <property type="protein sequence ID" value="RBP53638.1"/>
    <property type="molecule type" value="Genomic_DNA"/>
</dbReference>
<gene>
    <name evidence="3" type="ORF">DFR28_1011025</name>
</gene>
<evidence type="ECO:0000259" key="2">
    <source>
        <dbReference type="PROSITE" id="PS50206"/>
    </source>
</evidence>
<keyword evidence="3" id="KW-0548">Nucleotidyltransferase</keyword>
<dbReference type="RefSeq" id="WP_113953190.1">
    <property type="nucleotide sequence ID" value="NZ_QNRT01000001.1"/>
</dbReference>
<dbReference type="PROSITE" id="PS50206">
    <property type="entry name" value="RHODANESE_3"/>
    <property type="match status" value="1"/>
</dbReference>
<dbReference type="GO" id="GO:0005829">
    <property type="term" value="C:cytosol"/>
    <property type="evidence" value="ECO:0007669"/>
    <property type="project" value="TreeGrafter"/>
</dbReference>
<proteinExistence type="inferred from homology"/>
<comment type="caution">
    <text evidence="3">The sequence shown here is derived from an EMBL/GenBank/DDBJ whole genome shotgun (WGS) entry which is preliminary data.</text>
</comment>
<organism evidence="3 4">
    <name type="scientific">Arenicella xantha</name>
    <dbReference type="NCBI Taxonomy" id="644221"/>
    <lineage>
        <taxon>Bacteria</taxon>
        <taxon>Pseudomonadati</taxon>
        <taxon>Pseudomonadota</taxon>
        <taxon>Gammaproteobacteria</taxon>
        <taxon>Arenicellales</taxon>
        <taxon>Arenicellaceae</taxon>
        <taxon>Arenicella</taxon>
    </lineage>
</organism>
<keyword evidence="4" id="KW-1185">Reference proteome</keyword>
<dbReference type="Pfam" id="PF00899">
    <property type="entry name" value="ThiF"/>
    <property type="match status" value="1"/>
</dbReference>
<dbReference type="PANTHER" id="PTHR10953">
    <property type="entry name" value="UBIQUITIN-ACTIVATING ENZYME E1"/>
    <property type="match status" value="1"/>
</dbReference>
<feature type="domain" description="Rhodanese" evidence="2">
    <location>
        <begin position="277"/>
        <end position="322"/>
    </location>
</feature>
<reference evidence="3 4" key="1">
    <citation type="submission" date="2018-06" db="EMBL/GenBank/DDBJ databases">
        <title>Genomic Encyclopedia of Type Strains, Phase IV (KMG-IV): sequencing the most valuable type-strain genomes for metagenomic binning, comparative biology and taxonomic classification.</title>
        <authorList>
            <person name="Goeker M."/>
        </authorList>
    </citation>
    <scope>NUCLEOTIDE SEQUENCE [LARGE SCALE GENOMIC DNA]</scope>
    <source>
        <strain evidence="3 4">DSM 24032</strain>
    </source>
</reference>
<dbReference type="InterPro" id="IPR001763">
    <property type="entry name" value="Rhodanese-like_dom"/>
</dbReference>
<keyword evidence="3" id="KW-0808">Transferase</keyword>
<dbReference type="InterPro" id="IPR045886">
    <property type="entry name" value="ThiF/MoeB/HesA"/>
</dbReference>
<dbReference type="InterPro" id="IPR035985">
    <property type="entry name" value="Ubiquitin-activating_enz"/>
</dbReference>
<dbReference type="AlphaFoldDB" id="A0A395JVN8"/>
<name>A0A395JVN8_9GAMM</name>
<dbReference type="FunFam" id="3.40.50.720:FF:000080">
    <property type="entry name" value="Thiazole biosynthesis adenylyltransferase ThiF"/>
    <property type="match status" value="1"/>
</dbReference>
<dbReference type="GO" id="GO:0008641">
    <property type="term" value="F:ubiquitin-like modifier activating enzyme activity"/>
    <property type="evidence" value="ECO:0007669"/>
    <property type="project" value="InterPro"/>
</dbReference>
<protein>
    <submittedName>
        <fullName evidence="3">Molybdopterin/thiamine biosynthesis adenylyltransferase</fullName>
    </submittedName>
</protein>
<dbReference type="Proteomes" id="UP000253083">
    <property type="component" value="Unassembled WGS sequence"/>
</dbReference>
<dbReference type="OrthoDB" id="9804286at2"/>
<dbReference type="InParanoid" id="A0A395JVN8"/>
<dbReference type="GO" id="GO:0016779">
    <property type="term" value="F:nucleotidyltransferase activity"/>
    <property type="evidence" value="ECO:0007669"/>
    <property type="project" value="UniProtKB-KW"/>
</dbReference>
<evidence type="ECO:0000313" key="3">
    <source>
        <dbReference type="EMBL" id="RBP53638.1"/>
    </source>
</evidence>
<dbReference type="GO" id="GO:0004792">
    <property type="term" value="F:thiosulfate-cyanide sulfurtransferase activity"/>
    <property type="evidence" value="ECO:0007669"/>
    <property type="project" value="TreeGrafter"/>
</dbReference>
<sequence>MQTDSRYARQLQLSEIGIEGQAKLAAARVLLLGVGGLGCTVATQLVSAGVGELVLVDHDTIDQTNLHRQHLFRESDCGQSKAKVAQQALRELNSSVNITAFSERILPSNIARIGQGVDLIIDAADNFAVTYLACDFSRHSNTPMLSASVNRVYGHVGVFGGPWPSFRAVFPRLPANQQSCDSVGVTGPSVGVIASLQAQEALKILVGQTTLGGKLLYVDCWHYNFHLLDVSNANEDAALNISLVEPDQLSESDYVIDVRNTAEVQTSPQPFHVDCYIPLDELSQLDISGINQRIVLACRSGQRAMLGAQTLKQRGATNIAALLPTI</sequence>
<dbReference type="PANTHER" id="PTHR10953:SF102">
    <property type="entry name" value="ADENYLYLTRANSFERASE AND SULFURTRANSFERASE MOCS3"/>
    <property type="match status" value="1"/>
</dbReference>
<evidence type="ECO:0000256" key="1">
    <source>
        <dbReference type="ARBA" id="ARBA00009919"/>
    </source>
</evidence>